<dbReference type="PROSITE" id="PS50850">
    <property type="entry name" value="MFS"/>
    <property type="match status" value="1"/>
</dbReference>
<keyword evidence="4" id="KW-1003">Cell membrane</keyword>
<dbReference type="Proteomes" id="UP000198881">
    <property type="component" value="Unassembled WGS sequence"/>
</dbReference>
<feature type="transmembrane region" description="Helical" evidence="9">
    <location>
        <begin position="397"/>
        <end position="416"/>
    </location>
</feature>
<feature type="transmembrane region" description="Helical" evidence="9">
    <location>
        <begin position="480"/>
        <end position="500"/>
    </location>
</feature>
<reference evidence="11 12" key="1">
    <citation type="submission" date="2016-10" db="EMBL/GenBank/DDBJ databases">
        <authorList>
            <person name="de Groot N.N."/>
        </authorList>
    </citation>
    <scope>NUCLEOTIDE SEQUENCE [LARGE SCALE GENOMIC DNA]</scope>
    <source>
        <strain evidence="11 12">CGMCC 1.7054</strain>
    </source>
</reference>
<dbReference type="SUPFAM" id="SSF103473">
    <property type="entry name" value="MFS general substrate transporter"/>
    <property type="match status" value="1"/>
</dbReference>
<dbReference type="InterPro" id="IPR020846">
    <property type="entry name" value="MFS_dom"/>
</dbReference>
<dbReference type="CDD" id="cd17502">
    <property type="entry name" value="MFS_Azr1_MDR_like"/>
    <property type="match status" value="1"/>
</dbReference>
<feature type="domain" description="Major facilitator superfamily (MFS) profile" evidence="10">
    <location>
        <begin position="51"/>
        <end position="504"/>
    </location>
</feature>
<keyword evidence="7 9" id="KW-0472">Membrane</keyword>
<feature type="transmembrane region" description="Helical" evidence="9">
    <location>
        <begin position="308"/>
        <end position="330"/>
    </location>
</feature>
<evidence type="ECO:0000256" key="9">
    <source>
        <dbReference type="SAM" id="Phobius"/>
    </source>
</evidence>
<evidence type="ECO:0000256" key="3">
    <source>
        <dbReference type="ARBA" id="ARBA00022448"/>
    </source>
</evidence>
<evidence type="ECO:0000256" key="8">
    <source>
        <dbReference type="SAM" id="MobiDB-lite"/>
    </source>
</evidence>
<feature type="transmembrane region" description="Helical" evidence="9">
    <location>
        <begin position="237"/>
        <end position="257"/>
    </location>
</feature>
<proteinExistence type="inferred from homology"/>
<feature type="transmembrane region" description="Helical" evidence="9">
    <location>
        <begin position="51"/>
        <end position="75"/>
    </location>
</feature>
<feature type="transmembrane region" description="Helical" evidence="9">
    <location>
        <begin position="373"/>
        <end position="391"/>
    </location>
</feature>
<evidence type="ECO:0000313" key="12">
    <source>
        <dbReference type="Proteomes" id="UP000198881"/>
    </source>
</evidence>
<dbReference type="Pfam" id="PF07690">
    <property type="entry name" value="MFS_1"/>
    <property type="match status" value="1"/>
</dbReference>
<sequence length="509" mass="53724">MSRTPGTPEAQAPDEPEQHEPEERVKAPLTGTIPVQPASTRQMSHKEILEALTGILAGFFASMLSINIVVTALPVIVNNLGGNQIQYSWVLTGTLLANAATTPIWGKMADLVDKKKLIQLTLLIFIAGSIIAGAAPNMEMLIAGRVVQGIGVGGLGALSMAIMGAIISPRERGRYAGYMGAVMATATAAGPLLGGLIVDTIGWRWTFWVGVPLAVLAMVVIAKTLKLVHHRREVHIDWWGATLLALATCLLLIWVSFAGNPDYFPWVSWQSAALVGAVLVLVVLFLMVESRSKEPVMRLGIFRSRTTLLAIIAAVSSAVLMFSLPAYLGLYFQNGRGLEPTASGLLTLPLIAGNLIGSIATGQLITRYGRWKIYLVVGSTVAVAATFWLASVDEATLFWVIGVKIFLVGLGLGMVVQNVMLAVQNTVSVTEIGAASAAVAFFRTVGGAIGNSVLGSIMAIQLIGAASAQQMSSIYSSGSGTLFLAAAFIALPTVVAVLLIKEVPLRRTV</sequence>
<dbReference type="GO" id="GO:0022857">
    <property type="term" value="F:transmembrane transporter activity"/>
    <property type="evidence" value="ECO:0007669"/>
    <property type="project" value="InterPro"/>
</dbReference>
<comment type="subcellular location">
    <subcellularLocation>
        <location evidence="1">Cell membrane</location>
        <topology evidence="1">Multi-pass membrane protein</topology>
    </subcellularLocation>
</comment>
<comment type="similarity">
    <text evidence="2">Belongs to the major facilitator superfamily. TCR/Tet family.</text>
</comment>
<dbReference type="PRINTS" id="PR01036">
    <property type="entry name" value="TCRTETB"/>
</dbReference>
<dbReference type="OrthoDB" id="7375466at2"/>
<gene>
    <name evidence="11" type="ORF">SAMN04487966_10698</name>
</gene>
<feature type="transmembrane region" description="Helical" evidence="9">
    <location>
        <begin position="175"/>
        <end position="193"/>
    </location>
</feature>
<feature type="transmembrane region" description="Helical" evidence="9">
    <location>
        <begin position="87"/>
        <end position="105"/>
    </location>
</feature>
<dbReference type="PANTHER" id="PTHR23501:SF197">
    <property type="entry name" value="COMD"/>
    <property type="match status" value="1"/>
</dbReference>
<evidence type="ECO:0000259" key="10">
    <source>
        <dbReference type="PROSITE" id="PS50850"/>
    </source>
</evidence>
<evidence type="ECO:0000313" key="11">
    <source>
        <dbReference type="EMBL" id="SFV23206.1"/>
    </source>
</evidence>
<name>A0A1I7MMP4_9MICC</name>
<keyword evidence="12" id="KW-1185">Reference proteome</keyword>
<feature type="transmembrane region" description="Helical" evidence="9">
    <location>
        <begin position="448"/>
        <end position="468"/>
    </location>
</feature>
<keyword evidence="3" id="KW-0813">Transport</keyword>
<feature type="transmembrane region" description="Helical" evidence="9">
    <location>
        <begin position="147"/>
        <end position="168"/>
    </location>
</feature>
<feature type="transmembrane region" description="Helical" evidence="9">
    <location>
        <begin position="342"/>
        <end position="361"/>
    </location>
</feature>
<dbReference type="EMBL" id="FPCG01000006">
    <property type="protein sequence ID" value="SFV23206.1"/>
    <property type="molecule type" value="Genomic_DNA"/>
</dbReference>
<evidence type="ECO:0000256" key="7">
    <source>
        <dbReference type="ARBA" id="ARBA00023136"/>
    </source>
</evidence>
<feature type="region of interest" description="Disordered" evidence="8">
    <location>
        <begin position="1"/>
        <end position="31"/>
    </location>
</feature>
<dbReference type="RefSeq" id="WP_091697318.1">
    <property type="nucleotide sequence ID" value="NZ_FPCG01000006.1"/>
</dbReference>
<dbReference type="InterPro" id="IPR036259">
    <property type="entry name" value="MFS_trans_sf"/>
</dbReference>
<keyword evidence="5 9" id="KW-0812">Transmembrane</keyword>
<accession>A0A1I7MMP4</accession>
<evidence type="ECO:0000256" key="4">
    <source>
        <dbReference type="ARBA" id="ARBA00022475"/>
    </source>
</evidence>
<dbReference type="GO" id="GO:0005886">
    <property type="term" value="C:plasma membrane"/>
    <property type="evidence" value="ECO:0007669"/>
    <property type="project" value="UniProtKB-SubCell"/>
</dbReference>
<dbReference type="PANTHER" id="PTHR23501">
    <property type="entry name" value="MAJOR FACILITATOR SUPERFAMILY"/>
    <property type="match status" value="1"/>
</dbReference>
<evidence type="ECO:0000256" key="5">
    <source>
        <dbReference type="ARBA" id="ARBA00022692"/>
    </source>
</evidence>
<dbReference type="Gene3D" id="1.20.1720.10">
    <property type="entry name" value="Multidrug resistance protein D"/>
    <property type="match status" value="1"/>
</dbReference>
<dbReference type="AlphaFoldDB" id="A0A1I7MMP4"/>
<dbReference type="FunFam" id="1.20.1720.10:FF:000004">
    <property type="entry name" value="EmrB/QacA family drug resistance transporter"/>
    <property type="match status" value="1"/>
</dbReference>
<feature type="transmembrane region" description="Helical" evidence="9">
    <location>
        <begin position="117"/>
        <end position="135"/>
    </location>
</feature>
<dbReference type="STRING" id="574650.SAMN04487966_10698"/>
<feature type="transmembrane region" description="Helical" evidence="9">
    <location>
        <begin position="269"/>
        <end position="288"/>
    </location>
</feature>
<protein>
    <submittedName>
        <fullName evidence="11">Drug resistance transporter, EmrB/QacA subfamily</fullName>
    </submittedName>
</protein>
<feature type="transmembrane region" description="Helical" evidence="9">
    <location>
        <begin position="205"/>
        <end position="225"/>
    </location>
</feature>
<evidence type="ECO:0000256" key="1">
    <source>
        <dbReference type="ARBA" id="ARBA00004651"/>
    </source>
</evidence>
<dbReference type="Gene3D" id="1.20.1250.20">
    <property type="entry name" value="MFS general substrate transporter like domains"/>
    <property type="match status" value="1"/>
</dbReference>
<dbReference type="InterPro" id="IPR011701">
    <property type="entry name" value="MFS"/>
</dbReference>
<evidence type="ECO:0000256" key="6">
    <source>
        <dbReference type="ARBA" id="ARBA00022989"/>
    </source>
</evidence>
<keyword evidence="6 9" id="KW-1133">Transmembrane helix</keyword>
<organism evidence="11 12">
    <name type="scientific">Micrococcus terreus</name>
    <dbReference type="NCBI Taxonomy" id="574650"/>
    <lineage>
        <taxon>Bacteria</taxon>
        <taxon>Bacillati</taxon>
        <taxon>Actinomycetota</taxon>
        <taxon>Actinomycetes</taxon>
        <taxon>Micrococcales</taxon>
        <taxon>Micrococcaceae</taxon>
        <taxon>Micrococcus</taxon>
    </lineage>
</organism>
<feature type="compositionally biased region" description="Basic and acidic residues" evidence="8">
    <location>
        <begin position="16"/>
        <end position="26"/>
    </location>
</feature>
<evidence type="ECO:0000256" key="2">
    <source>
        <dbReference type="ARBA" id="ARBA00007520"/>
    </source>
</evidence>